<accession>A0A7S0MIF1</accession>
<evidence type="ECO:0000256" key="5">
    <source>
        <dbReference type="ARBA" id="ARBA00023004"/>
    </source>
</evidence>
<evidence type="ECO:0000256" key="3">
    <source>
        <dbReference type="ARBA" id="ARBA00022723"/>
    </source>
</evidence>
<dbReference type="Gene3D" id="3.40.1010.20">
    <property type="entry name" value="4-hydroxy-3-methylbut-2-enyl diphosphate reductase, catalytic domain"/>
    <property type="match status" value="2"/>
</dbReference>
<dbReference type="GO" id="GO:0046872">
    <property type="term" value="F:metal ion binding"/>
    <property type="evidence" value="ECO:0007669"/>
    <property type="project" value="UniProtKB-KW"/>
</dbReference>
<dbReference type="PANTHER" id="PTHR31619:SF5">
    <property type="entry name" value="4-HYDROXY-3-METHYLBUT-2-ENYL DIPHOSPHATE REDUCTASE, CHLOROPLASTIC"/>
    <property type="match status" value="1"/>
</dbReference>
<dbReference type="InterPro" id="IPR003451">
    <property type="entry name" value="LytB/IspH"/>
</dbReference>
<dbReference type="EMBL" id="HBEZ01036708">
    <property type="protein sequence ID" value="CAD8642466.1"/>
    <property type="molecule type" value="Transcribed_RNA"/>
</dbReference>
<dbReference type="AlphaFoldDB" id="A0A7S0MIF1"/>
<comment type="pathway">
    <text evidence="7">Isoprenoid biosynthesis; isopentenyl diphosphate biosynthesis via DXP pathway; isopentenyl diphosphate from 1-deoxy-D-xylulose 5-phosphate: step 6/6.</text>
</comment>
<evidence type="ECO:0000256" key="1">
    <source>
        <dbReference type="ARBA" id="ARBA00001966"/>
    </source>
</evidence>
<dbReference type="GO" id="GO:0051539">
    <property type="term" value="F:4 iron, 4 sulfur cluster binding"/>
    <property type="evidence" value="ECO:0007669"/>
    <property type="project" value="UniProtKB-KW"/>
</dbReference>
<dbReference type="Pfam" id="PF02401">
    <property type="entry name" value="LYTB"/>
    <property type="match status" value="1"/>
</dbReference>
<keyword evidence="6" id="KW-0411">Iron-sulfur</keyword>
<comment type="similarity">
    <text evidence="9">Belongs to the IspH family.</text>
</comment>
<evidence type="ECO:0000313" key="11">
    <source>
        <dbReference type="EMBL" id="CAD8642466.1"/>
    </source>
</evidence>
<dbReference type="GO" id="GO:0050992">
    <property type="term" value="P:dimethylallyl diphosphate biosynthetic process"/>
    <property type="evidence" value="ECO:0007669"/>
    <property type="project" value="InterPro"/>
</dbReference>
<dbReference type="CDD" id="cd13944">
    <property type="entry name" value="lytB_ispH"/>
    <property type="match status" value="1"/>
</dbReference>
<evidence type="ECO:0000256" key="6">
    <source>
        <dbReference type="ARBA" id="ARBA00023014"/>
    </source>
</evidence>
<keyword evidence="3" id="KW-0479">Metal-binding</keyword>
<dbReference type="NCBIfam" id="NF009911">
    <property type="entry name" value="PRK13371.1"/>
    <property type="match status" value="1"/>
</dbReference>
<evidence type="ECO:0000256" key="4">
    <source>
        <dbReference type="ARBA" id="ARBA00023002"/>
    </source>
</evidence>
<name>A0A7S0MIF1_9CRYP</name>
<dbReference type="EC" id="1.17.7.4" evidence="10"/>
<comment type="cofactor">
    <cofactor evidence="1">
        <name>[4Fe-4S] cluster</name>
        <dbReference type="ChEBI" id="CHEBI:49883"/>
    </cofactor>
</comment>
<dbReference type="PANTHER" id="PTHR31619">
    <property type="entry name" value="4-HYDROXY-3-METHYLBUT-2-ENYL DIPHOSPHATE REDUCTASE, CHLOROPLASTIC"/>
    <property type="match status" value="1"/>
</dbReference>
<keyword evidence="5" id="KW-0408">Iron</keyword>
<gene>
    <name evidence="11" type="ORF">CCUR1050_LOCUS20150</name>
</gene>
<evidence type="ECO:0000256" key="2">
    <source>
        <dbReference type="ARBA" id="ARBA00022485"/>
    </source>
</evidence>
<reference evidence="11" key="1">
    <citation type="submission" date="2021-01" db="EMBL/GenBank/DDBJ databases">
        <authorList>
            <person name="Corre E."/>
            <person name="Pelletier E."/>
            <person name="Niang G."/>
            <person name="Scheremetjew M."/>
            <person name="Finn R."/>
            <person name="Kale V."/>
            <person name="Holt S."/>
            <person name="Cochrane G."/>
            <person name="Meng A."/>
            <person name="Brown T."/>
            <person name="Cohen L."/>
        </authorList>
    </citation>
    <scope>NUCLEOTIDE SEQUENCE</scope>
    <source>
        <strain evidence="11">CCAP979/52</strain>
    </source>
</reference>
<dbReference type="HAMAP" id="MF_00191">
    <property type="entry name" value="IspH"/>
    <property type="match status" value="1"/>
</dbReference>
<sequence>MSALSVLVMVTRIEAGQRSSHSAAFLTTPSLRLASNHRSSVQGLPRTVMTATPIDKRQERRRIISSENFNRRGFKEAEEEVQGMMAEEFTSDLVKQLRENNYVLERNNVVIKLAKSYGFCWGVDRAVALAYEARKFYKDDKIHITNEIIHNPSVNTRLRQMDINFIGLKDGEKDFSDVKKGDVVILPAFGASLPEMQLLDAKGVKIVDTTCPWVSKVWNAVDAHTRKDMTSVIHGKWAHEESIATASFADTYLIVKDIHEAEYVADYILNGGDKAEFMRKFKNAMSEGFDPDTDLDKVGIANQTTMYKEETAAIAKLFERTMLRKFGPQEVNSHFMSLDTICDATQERQDAISELLDDKSLDLVLVIGGFDSSNTGHLLEIAEMRGVRAYHIDLASRIRPDGSIEHRHVDGTIEVTPGFLPAGRVTVGVTSGASTPDATVEEVMEQLFLLKAVTA</sequence>
<comment type="pathway">
    <text evidence="8">Isoprenoid biosynthesis; dimethylallyl diphosphate biosynthesis; dimethylallyl diphosphate from (2E)-4-hydroxy-3-methylbutenyl diphosphate: step 1/1.</text>
</comment>
<evidence type="ECO:0000256" key="10">
    <source>
        <dbReference type="ARBA" id="ARBA00047177"/>
    </source>
</evidence>
<keyword evidence="4" id="KW-0560">Oxidoreductase</keyword>
<evidence type="ECO:0000256" key="9">
    <source>
        <dbReference type="ARBA" id="ARBA00046335"/>
    </source>
</evidence>
<organism evidence="11">
    <name type="scientific">Cryptomonas curvata</name>
    <dbReference type="NCBI Taxonomy" id="233186"/>
    <lineage>
        <taxon>Eukaryota</taxon>
        <taxon>Cryptophyceae</taxon>
        <taxon>Cryptomonadales</taxon>
        <taxon>Cryptomonadaceae</taxon>
        <taxon>Cryptomonas</taxon>
    </lineage>
</organism>
<protein>
    <recommendedName>
        <fullName evidence="10">4-hydroxy-3-methylbut-2-enyl diphosphate reductase</fullName>
        <ecNumber evidence="10">1.17.7.4</ecNumber>
    </recommendedName>
</protein>
<dbReference type="GO" id="GO:0051745">
    <property type="term" value="F:4-hydroxy-3-methylbut-2-enyl diphosphate reductase activity"/>
    <property type="evidence" value="ECO:0007669"/>
    <property type="project" value="UniProtKB-EC"/>
</dbReference>
<evidence type="ECO:0000256" key="7">
    <source>
        <dbReference type="ARBA" id="ARBA00046313"/>
    </source>
</evidence>
<evidence type="ECO:0000256" key="8">
    <source>
        <dbReference type="ARBA" id="ARBA00046314"/>
    </source>
</evidence>
<dbReference type="Gene3D" id="3.40.50.11270">
    <property type="match status" value="1"/>
</dbReference>
<dbReference type="NCBIfam" id="TIGR00216">
    <property type="entry name" value="ispH_lytB"/>
    <property type="match status" value="1"/>
</dbReference>
<keyword evidence="2" id="KW-0004">4Fe-4S</keyword>
<dbReference type="GO" id="GO:0019288">
    <property type="term" value="P:isopentenyl diphosphate biosynthetic process, methylerythritol 4-phosphate pathway"/>
    <property type="evidence" value="ECO:0007669"/>
    <property type="project" value="InterPro"/>
</dbReference>
<proteinExistence type="inferred from homology"/>